<feature type="domain" description="Glycosyltransferase 2-like" evidence="13">
    <location>
        <begin position="15"/>
        <end position="179"/>
    </location>
</feature>
<evidence type="ECO:0000256" key="3">
    <source>
        <dbReference type="ARBA" id="ARBA00006739"/>
    </source>
</evidence>
<keyword evidence="11" id="KW-0472">Membrane</keyword>
<evidence type="ECO:0000259" key="13">
    <source>
        <dbReference type="Pfam" id="PF00535"/>
    </source>
</evidence>
<keyword evidence="10" id="KW-1133">Transmembrane helix</keyword>
<name>A0ABQ7FCQ3_9ACTN</name>
<dbReference type="EMBL" id="WHPN01000358">
    <property type="protein sequence ID" value="KAF4406590.1"/>
    <property type="molecule type" value="Genomic_DNA"/>
</dbReference>
<evidence type="ECO:0000256" key="4">
    <source>
        <dbReference type="ARBA" id="ARBA00012583"/>
    </source>
</evidence>
<comment type="caution">
    <text evidence="14">The sequence shown here is derived from an EMBL/GenBank/DDBJ whole genome shotgun (WGS) entry which is preliminary data.</text>
</comment>
<dbReference type="EC" id="2.4.1.117" evidence="4"/>
<evidence type="ECO:0000256" key="6">
    <source>
        <dbReference type="ARBA" id="ARBA00022679"/>
    </source>
</evidence>
<evidence type="ECO:0000256" key="5">
    <source>
        <dbReference type="ARBA" id="ARBA00022676"/>
    </source>
</evidence>
<dbReference type="Proteomes" id="UP000621266">
    <property type="component" value="Unassembled WGS sequence"/>
</dbReference>
<reference evidence="14 15" key="1">
    <citation type="submission" date="2019-10" db="EMBL/GenBank/DDBJ databases">
        <title>Streptomyces tenebrisbrunneis sp.nov., an endogenous actinomycete isolated from of Lycium ruthenicum.</title>
        <authorList>
            <person name="Ma L."/>
        </authorList>
    </citation>
    <scope>NUCLEOTIDE SEQUENCE [LARGE SCALE GENOMIC DNA]</scope>
    <source>
        <strain evidence="14 15">TRM 66187</strain>
    </source>
</reference>
<dbReference type="InterPro" id="IPR035518">
    <property type="entry name" value="DPG_synthase"/>
</dbReference>
<dbReference type="CDD" id="cd04188">
    <property type="entry name" value="DPG_synthase"/>
    <property type="match status" value="1"/>
</dbReference>
<comment type="catalytic activity">
    <reaction evidence="12">
        <text>a di-trans,poly-cis-dolichyl phosphate + UDP-alpha-D-glucose = a di-trans,poly-cis-dolichyl beta-D-glucosyl phosphate + UDP</text>
        <dbReference type="Rhea" id="RHEA:15401"/>
        <dbReference type="Rhea" id="RHEA-COMP:19498"/>
        <dbReference type="Rhea" id="RHEA-COMP:19502"/>
        <dbReference type="ChEBI" id="CHEBI:57525"/>
        <dbReference type="ChEBI" id="CHEBI:57683"/>
        <dbReference type="ChEBI" id="CHEBI:58223"/>
        <dbReference type="ChEBI" id="CHEBI:58885"/>
        <dbReference type="EC" id="2.4.1.117"/>
    </reaction>
    <physiologicalReaction direction="left-to-right" evidence="12">
        <dbReference type="Rhea" id="RHEA:15402"/>
    </physiologicalReaction>
</comment>
<dbReference type="SUPFAM" id="SSF53448">
    <property type="entry name" value="Nucleotide-diphospho-sugar transferases"/>
    <property type="match status" value="1"/>
</dbReference>
<dbReference type="InterPro" id="IPR029044">
    <property type="entry name" value="Nucleotide-diphossugar_trans"/>
</dbReference>
<proteinExistence type="inferred from homology"/>
<evidence type="ECO:0000256" key="1">
    <source>
        <dbReference type="ARBA" id="ARBA00004389"/>
    </source>
</evidence>
<accession>A0ABQ7FCQ3</accession>
<evidence type="ECO:0000256" key="12">
    <source>
        <dbReference type="ARBA" id="ARBA00045097"/>
    </source>
</evidence>
<keyword evidence="5" id="KW-0328">Glycosyltransferase</keyword>
<evidence type="ECO:0000313" key="15">
    <source>
        <dbReference type="Proteomes" id="UP000621266"/>
    </source>
</evidence>
<comment type="similarity">
    <text evidence="3">Belongs to the glycosyltransferase 2 family.</text>
</comment>
<keyword evidence="8" id="KW-0256">Endoplasmic reticulum</keyword>
<dbReference type="Pfam" id="PF00535">
    <property type="entry name" value="Glycos_transf_2"/>
    <property type="match status" value="1"/>
</dbReference>
<comment type="pathway">
    <text evidence="2">Protein modification; protein glycosylation.</text>
</comment>
<dbReference type="PANTHER" id="PTHR10859:SF91">
    <property type="entry name" value="DOLICHYL-PHOSPHATE BETA-GLUCOSYLTRANSFERASE"/>
    <property type="match status" value="1"/>
</dbReference>
<evidence type="ECO:0000256" key="8">
    <source>
        <dbReference type="ARBA" id="ARBA00022824"/>
    </source>
</evidence>
<keyword evidence="9" id="KW-0735">Signal-anchor</keyword>
<dbReference type="Gene3D" id="3.90.550.10">
    <property type="entry name" value="Spore Coat Polysaccharide Biosynthesis Protein SpsA, Chain A"/>
    <property type="match status" value="1"/>
</dbReference>
<sequence length="249" mass="27424">MPAPRRGATAVVSLTVVVPAYNEERRLRPGIEAICRYLRRCGERNWELIVVDDGSTDRTAAVAAEAAAAEPRIRVLRAPVNRGKGHAVRIGVRASRGRRVLFCDADSATPIEELALLARRLDEGYAVAIGSRAGPAARIEVRQHVLRELLGKAGNRLIQALAVPGIRDTQCGFKLFDGDKAREVFARARTDGWGFDVEILRAFRSRGWPIAEVPVRWSHQPGSKVGPLDYAKVLGEVLRVRLRPTRDGQ</sequence>
<keyword evidence="15" id="KW-1185">Reference proteome</keyword>
<keyword evidence="7" id="KW-0812">Transmembrane</keyword>
<evidence type="ECO:0000256" key="7">
    <source>
        <dbReference type="ARBA" id="ARBA00022692"/>
    </source>
</evidence>
<organism evidence="14 15">
    <name type="scientific">Streptomyces lycii</name>
    <dbReference type="NCBI Taxonomy" id="2654337"/>
    <lineage>
        <taxon>Bacteria</taxon>
        <taxon>Bacillati</taxon>
        <taxon>Actinomycetota</taxon>
        <taxon>Actinomycetes</taxon>
        <taxon>Kitasatosporales</taxon>
        <taxon>Streptomycetaceae</taxon>
        <taxon>Streptomyces</taxon>
    </lineage>
</organism>
<evidence type="ECO:0000256" key="9">
    <source>
        <dbReference type="ARBA" id="ARBA00022968"/>
    </source>
</evidence>
<evidence type="ECO:0000256" key="2">
    <source>
        <dbReference type="ARBA" id="ARBA00004922"/>
    </source>
</evidence>
<evidence type="ECO:0000256" key="10">
    <source>
        <dbReference type="ARBA" id="ARBA00022989"/>
    </source>
</evidence>
<comment type="subcellular location">
    <subcellularLocation>
        <location evidence="1">Endoplasmic reticulum membrane</location>
        <topology evidence="1">Single-pass membrane protein</topology>
    </subcellularLocation>
</comment>
<protein>
    <recommendedName>
        <fullName evidence="4">dolichyl-phosphate beta-glucosyltransferase</fullName>
        <ecNumber evidence="4">2.4.1.117</ecNumber>
    </recommendedName>
</protein>
<evidence type="ECO:0000256" key="11">
    <source>
        <dbReference type="ARBA" id="ARBA00023136"/>
    </source>
</evidence>
<evidence type="ECO:0000313" key="14">
    <source>
        <dbReference type="EMBL" id="KAF4406590.1"/>
    </source>
</evidence>
<gene>
    <name evidence="14" type="ORF">GCU69_24180</name>
</gene>
<keyword evidence="6" id="KW-0808">Transferase</keyword>
<dbReference type="InterPro" id="IPR001173">
    <property type="entry name" value="Glyco_trans_2-like"/>
</dbReference>
<dbReference type="PANTHER" id="PTHR10859">
    <property type="entry name" value="GLYCOSYL TRANSFERASE"/>
    <property type="match status" value="1"/>
</dbReference>